<keyword evidence="6 7" id="KW-0472">Membrane</keyword>
<reference evidence="11" key="1">
    <citation type="journal article" date="2019" name="Int. J. Syst. Evol. Microbiol.">
        <title>The Global Catalogue of Microorganisms (GCM) 10K type strain sequencing project: providing services to taxonomists for standard genome sequencing and annotation.</title>
        <authorList>
            <consortium name="The Broad Institute Genomics Platform"/>
            <consortium name="The Broad Institute Genome Sequencing Center for Infectious Disease"/>
            <person name="Wu L."/>
            <person name="Ma J."/>
        </authorList>
    </citation>
    <scope>NUCLEOTIDE SEQUENCE [LARGE SCALE GENOMIC DNA]</scope>
    <source>
        <strain evidence="11">CGMCC 4.1434</strain>
    </source>
</reference>
<evidence type="ECO:0000256" key="3">
    <source>
        <dbReference type="ARBA" id="ARBA00022475"/>
    </source>
</evidence>
<dbReference type="InterPro" id="IPR007353">
    <property type="entry name" value="DUF421"/>
</dbReference>
<evidence type="ECO:0000256" key="6">
    <source>
        <dbReference type="ARBA" id="ARBA00023136"/>
    </source>
</evidence>
<gene>
    <name evidence="10" type="ORF">ACFPRA_17090</name>
</gene>
<dbReference type="Pfam" id="PF20730">
    <property type="entry name" value="YetF_N"/>
    <property type="match status" value="1"/>
</dbReference>
<dbReference type="InterPro" id="IPR048454">
    <property type="entry name" value="YetF_N"/>
</dbReference>
<evidence type="ECO:0000313" key="10">
    <source>
        <dbReference type="EMBL" id="MFC5590625.1"/>
    </source>
</evidence>
<keyword evidence="3" id="KW-1003">Cell membrane</keyword>
<dbReference type="Proteomes" id="UP001596109">
    <property type="component" value="Unassembled WGS sequence"/>
</dbReference>
<protein>
    <submittedName>
        <fullName evidence="10">YetF domain-containing protein</fullName>
    </submittedName>
</protein>
<keyword evidence="5 7" id="KW-1133">Transmembrane helix</keyword>
<feature type="transmembrane region" description="Helical" evidence="7">
    <location>
        <begin position="40"/>
        <end position="60"/>
    </location>
</feature>
<evidence type="ECO:0000259" key="8">
    <source>
        <dbReference type="Pfam" id="PF04239"/>
    </source>
</evidence>
<evidence type="ECO:0000256" key="1">
    <source>
        <dbReference type="ARBA" id="ARBA00004651"/>
    </source>
</evidence>
<evidence type="ECO:0000256" key="4">
    <source>
        <dbReference type="ARBA" id="ARBA00022692"/>
    </source>
</evidence>
<comment type="subcellular location">
    <subcellularLocation>
        <location evidence="1">Cell membrane</location>
        <topology evidence="1">Multi-pass membrane protein</topology>
    </subcellularLocation>
</comment>
<comment type="similarity">
    <text evidence="2">Belongs to the UPF0702 family.</text>
</comment>
<evidence type="ECO:0000256" key="2">
    <source>
        <dbReference type="ARBA" id="ARBA00006448"/>
    </source>
</evidence>
<evidence type="ECO:0000259" key="9">
    <source>
        <dbReference type="Pfam" id="PF20730"/>
    </source>
</evidence>
<dbReference type="PANTHER" id="PTHR34582">
    <property type="entry name" value="UPF0702 TRANSMEMBRANE PROTEIN YCAP"/>
    <property type="match status" value="1"/>
</dbReference>
<keyword evidence="11" id="KW-1185">Reference proteome</keyword>
<proteinExistence type="inferred from homology"/>
<evidence type="ECO:0000313" key="11">
    <source>
        <dbReference type="Proteomes" id="UP001596109"/>
    </source>
</evidence>
<keyword evidence="4 7" id="KW-0812">Transmembrane</keyword>
<dbReference type="PANTHER" id="PTHR34582:SF7">
    <property type="entry name" value="UPF0702 TRANSMEMBRANE PROTEIN YDFS"/>
    <property type="match status" value="1"/>
</dbReference>
<name>A0ABW0TNY1_9BACL</name>
<dbReference type="RefSeq" id="WP_381437367.1">
    <property type="nucleotide sequence ID" value="NZ_JBHSNO010000008.1"/>
</dbReference>
<feature type="domain" description="YetF-like N-terminal transmembrane" evidence="9">
    <location>
        <begin position="13"/>
        <end position="86"/>
    </location>
</feature>
<dbReference type="Gene3D" id="3.30.240.20">
    <property type="entry name" value="bsu07140 like domains"/>
    <property type="match status" value="2"/>
</dbReference>
<feature type="transmembrane region" description="Helical" evidence="7">
    <location>
        <begin position="14"/>
        <end position="33"/>
    </location>
</feature>
<organism evidence="10 11">
    <name type="scientific">Sporosarcina soli</name>
    <dbReference type="NCBI Taxonomy" id="334736"/>
    <lineage>
        <taxon>Bacteria</taxon>
        <taxon>Bacillati</taxon>
        <taxon>Bacillota</taxon>
        <taxon>Bacilli</taxon>
        <taxon>Bacillales</taxon>
        <taxon>Caryophanaceae</taxon>
        <taxon>Sporosarcina</taxon>
    </lineage>
</organism>
<sequence length="242" mass="27449">MNLDEMWELDFWEMMLRTTISFFVLLILARLMGKKQISQLTFFHYATGITIGSIAADIAGESETPFLNGLIAMIWWALLTILMNYISLKSKKIRVLLDDQPTIVMHGGKLLEKGMKKARLDLNELNMMLREQGVFSIKDVDYAILETNGNLSILKKAGLEPATKKDVNAPITQPKYIPTEIISDSKIVQKNLKELGLTEEWVYEQLKKQGIGRIEQVYYAEIQADGSLHVDTLAAEKKEKAP</sequence>
<comment type="caution">
    <text evidence="10">The sequence shown here is derived from an EMBL/GenBank/DDBJ whole genome shotgun (WGS) entry which is preliminary data.</text>
</comment>
<feature type="transmembrane region" description="Helical" evidence="7">
    <location>
        <begin position="66"/>
        <end position="86"/>
    </location>
</feature>
<feature type="domain" description="YetF C-terminal" evidence="8">
    <location>
        <begin position="89"/>
        <end position="222"/>
    </location>
</feature>
<dbReference type="EMBL" id="JBHSNO010000008">
    <property type="protein sequence ID" value="MFC5590625.1"/>
    <property type="molecule type" value="Genomic_DNA"/>
</dbReference>
<evidence type="ECO:0000256" key="5">
    <source>
        <dbReference type="ARBA" id="ARBA00022989"/>
    </source>
</evidence>
<accession>A0ABW0TNY1</accession>
<dbReference type="Pfam" id="PF04239">
    <property type="entry name" value="DUF421"/>
    <property type="match status" value="1"/>
</dbReference>
<evidence type="ECO:0000256" key="7">
    <source>
        <dbReference type="SAM" id="Phobius"/>
    </source>
</evidence>
<dbReference type="InterPro" id="IPR023090">
    <property type="entry name" value="UPF0702_alpha/beta_dom_sf"/>
</dbReference>